<dbReference type="InParanoid" id="A0A6P8J680"/>
<dbReference type="EC" id="2.4.1.-" evidence="10"/>
<comment type="subcellular location">
    <subcellularLocation>
        <location evidence="1 10">Golgi apparatus membrane</location>
        <topology evidence="1 10">Single-pass type II membrane protein</topology>
    </subcellularLocation>
</comment>
<name>A0A6P8J680_ACTTE</name>
<comment type="similarity">
    <text evidence="2 10">Belongs to the glycosyltransferase 31 family.</text>
</comment>
<keyword evidence="8 10" id="KW-0333">Golgi apparatus</keyword>
<accession>A0A6P8J680</accession>
<proteinExistence type="inferred from homology"/>
<reference evidence="12" key="1">
    <citation type="submission" date="2025-08" db="UniProtKB">
        <authorList>
            <consortium name="RefSeq"/>
        </authorList>
    </citation>
    <scope>IDENTIFICATION</scope>
    <source>
        <tissue evidence="12">Tentacle</tissue>
    </source>
</reference>
<keyword evidence="7 10" id="KW-1133">Transmembrane helix</keyword>
<gene>
    <name evidence="12" type="primary">LOC116308888</name>
</gene>
<organism evidence="11 12">
    <name type="scientific">Actinia tenebrosa</name>
    <name type="common">Australian red waratah sea anemone</name>
    <dbReference type="NCBI Taxonomy" id="6105"/>
    <lineage>
        <taxon>Eukaryota</taxon>
        <taxon>Metazoa</taxon>
        <taxon>Cnidaria</taxon>
        <taxon>Anthozoa</taxon>
        <taxon>Hexacorallia</taxon>
        <taxon>Actiniaria</taxon>
        <taxon>Actiniidae</taxon>
        <taxon>Actinia</taxon>
    </lineage>
</organism>
<dbReference type="GO" id="GO:0000139">
    <property type="term" value="C:Golgi membrane"/>
    <property type="evidence" value="ECO:0007669"/>
    <property type="project" value="UniProtKB-SubCell"/>
</dbReference>
<dbReference type="Proteomes" id="UP000515163">
    <property type="component" value="Unplaced"/>
</dbReference>
<evidence type="ECO:0000256" key="5">
    <source>
        <dbReference type="ARBA" id="ARBA00022692"/>
    </source>
</evidence>
<keyword evidence="4" id="KW-0808">Transferase</keyword>
<keyword evidence="6 10" id="KW-0735">Signal-anchor</keyword>
<dbReference type="Pfam" id="PF01762">
    <property type="entry name" value="Galactosyl_T"/>
    <property type="match status" value="1"/>
</dbReference>
<evidence type="ECO:0000256" key="3">
    <source>
        <dbReference type="ARBA" id="ARBA00022676"/>
    </source>
</evidence>
<dbReference type="GO" id="GO:0006493">
    <property type="term" value="P:protein O-linked glycosylation"/>
    <property type="evidence" value="ECO:0007669"/>
    <property type="project" value="TreeGrafter"/>
</dbReference>
<evidence type="ECO:0000256" key="9">
    <source>
        <dbReference type="ARBA" id="ARBA00023136"/>
    </source>
</evidence>
<sequence length="335" mass="38461">MILTKKNAFYAAIVVQALILLYLIIPSDKNHPILDFTRSSLAWFLNNNEDTSIVLNTTHACISLKPTIKHKPGEIFLVVLVISKALNEDAREAIRNTWGSKKETANDLVSYVIFVTGCTPSIHLDHEVDREASKYNDILRLGSQEDKDPHDIKRIWHGYRWAIKYQPKFIIKTHYHLYVHLPRIVQWLKDAEKPDKLYAGKVHNHVAVNRNPKKPFVVSEKEFSPANFPDYCAGPFYAFSGKLLKDLLDLERKIPKFNVEDAYLGVLMKKLEIEPTDIDSKLHIEGQLGNDVQSWTNQMYINANVIGMDLQPSSIQYIHDRYKGIERAALKREGA</sequence>
<dbReference type="FunCoup" id="A0A6P8J680">
    <property type="interactions" value="461"/>
</dbReference>
<keyword evidence="11" id="KW-1185">Reference proteome</keyword>
<dbReference type="Gene3D" id="3.90.550.50">
    <property type="match status" value="1"/>
</dbReference>
<keyword evidence="3 10" id="KW-0328">Glycosyltransferase</keyword>
<evidence type="ECO:0000256" key="10">
    <source>
        <dbReference type="RuleBase" id="RU363063"/>
    </source>
</evidence>
<evidence type="ECO:0000256" key="8">
    <source>
        <dbReference type="ARBA" id="ARBA00023034"/>
    </source>
</evidence>
<dbReference type="GO" id="GO:0016758">
    <property type="term" value="F:hexosyltransferase activity"/>
    <property type="evidence" value="ECO:0007669"/>
    <property type="project" value="InterPro"/>
</dbReference>
<dbReference type="InterPro" id="IPR002659">
    <property type="entry name" value="Glyco_trans_31"/>
</dbReference>
<evidence type="ECO:0000313" key="11">
    <source>
        <dbReference type="Proteomes" id="UP000515163"/>
    </source>
</evidence>
<evidence type="ECO:0000256" key="1">
    <source>
        <dbReference type="ARBA" id="ARBA00004323"/>
    </source>
</evidence>
<evidence type="ECO:0000256" key="2">
    <source>
        <dbReference type="ARBA" id="ARBA00008661"/>
    </source>
</evidence>
<protein>
    <recommendedName>
        <fullName evidence="10">Hexosyltransferase</fullName>
        <ecNumber evidence="10">2.4.1.-</ecNumber>
    </recommendedName>
</protein>
<feature type="transmembrane region" description="Helical" evidence="10">
    <location>
        <begin position="7"/>
        <end position="25"/>
    </location>
</feature>
<dbReference type="GeneID" id="116308888"/>
<evidence type="ECO:0000256" key="6">
    <source>
        <dbReference type="ARBA" id="ARBA00022968"/>
    </source>
</evidence>
<evidence type="ECO:0000256" key="4">
    <source>
        <dbReference type="ARBA" id="ARBA00022679"/>
    </source>
</evidence>
<keyword evidence="5 10" id="KW-0812">Transmembrane</keyword>
<dbReference type="OrthoDB" id="6022067at2759"/>
<dbReference type="KEGG" id="aten:116308888"/>
<dbReference type="PANTHER" id="PTHR11214">
    <property type="entry name" value="BETA-1,3-N-ACETYLGLUCOSAMINYLTRANSFERASE"/>
    <property type="match status" value="1"/>
</dbReference>
<evidence type="ECO:0000313" key="12">
    <source>
        <dbReference type="RefSeq" id="XP_031575262.1"/>
    </source>
</evidence>
<keyword evidence="9 10" id="KW-0472">Membrane</keyword>
<dbReference type="PANTHER" id="PTHR11214:SF376">
    <property type="entry name" value="HEXOSYLTRANSFERASE"/>
    <property type="match status" value="1"/>
</dbReference>
<dbReference type="RefSeq" id="XP_031575262.1">
    <property type="nucleotide sequence ID" value="XM_031719402.1"/>
</dbReference>
<dbReference type="AlphaFoldDB" id="A0A6P8J680"/>
<evidence type="ECO:0000256" key="7">
    <source>
        <dbReference type="ARBA" id="ARBA00022989"/>
    </source>
</evidence>